<dbReference type="PATRIC" id="fig|1360.106.peg.2153"/>
<reference evidence="2" key="1">
    <citation type="submission" date="2015-10" db="EMBL/GenBank/DDBJ databases">
        <title>Draft Genome Sequences of 11 Lactococcus lactis subspecies cremoris strains.</title>
        <authorList>
            <person name="Wels M."/>
            <person name="Backus L."/>
            <person name="Boekhorst J."/>
            <person name="Dijkstra A."/>
            <person name="Beerthuizen M."/>
            <person name="Kelly W."/>
            <person name="Siezen R."/>
            <person name="Bachmann H."/>
            <person name="Van Hijum S."/>
        </authorList>
    </citation>
    <scope>NUCLEOTIDE SEQUENCE [LARGE SCALE GENOMIC DNA]</scope>
    <source>
        <strain evidence="2">LMG8520</strain>
    </source>
</reference>
<accession>A0A0V8DG65</accession>
<comment type="caution">
    <text evidence="1">The sequence shown here is derived from an EMBL/GenBank/DDBJ whole genome shotgun (WGS) entry which is preliminary data.</text>
</comment>
<dbReference type="Proteomes" id="UP000054230">
    <property type="component" value="Unassembled WGS sequence"/>
</dbReference>
<dbReference type="AlphaFoldDB" id="A0A0V8DG65"/>
<dbReference type="RefSeq" id="WP_058209324.1">
    <property type="nucleotide sequence ID" value="NZ_LKLP01000034.1"/>
</dbReference>
<protein>
    <submittedName>
        <fullName evidence="1">Uncharacterized protein</fullName>
    </submittedName>
</protein>
<evidence type="ECO:0000313" key="1">
    <source>
        <dbReference type="EMBL" id="KSU12463.1"/>
    </source>
</evidence>
<sequence length="60" mass="7091">MALQERKSLKFYHLKDYKISVNNSSSNSIDVEINDVDTISINGKIYQLEKKEYFFDGTRR</sequence>
<proteinExistence type="predicted"/>
<evidence type="ECO:0000313" key="2">
    <source>
        <dbReference type="Proteomes" id="UP000054230"/>
    </source>
</evidence>
<gene>
    <name evidence="1" type="ORF">LMG8520_0659</name>
</gene>
<dbReference type="EMBL" id="LKLP01000034">
    <property type="protein sequence ID" value="KSU12463.1"/>
    <property type="molecule type" value="Genomic_DNA"/>
</dbReference>
<organism evidence="1 2">
    <name type="scientific">Lactococcus lactis subsp. lactis</name>
    <name type="common">Streptococcus lactis</name>
    <dbReference type="NCBI Taxonomy" id="1360"/>
    <lineage>
        <taxon>Bacteria</taxon>
        <taxon>Bacillati</taxon>
        <taxon>Bacillota</taxon>
        <taxon>Bacilli</taxon>
        <taxon>Lactobacillales</taxon>
        <taxon>Streptococcaceae</taxon>
        <taxon>Lactococcus</taxon>
    </lineage>
</organism>
<name>A0A0V8DG65_LACLL</name>